<evidence type="ECO:0000313" key="1">
    <source>
        <dbReference type="EMBL" id="KAF5842308.1"/>
    </source>
</evidence>
<keyword evidence="2" id="KW-1185">Reference proteome</keyword>
<evidence type="ECO:0000313" key="2">
    <source>
        <dbReference type="Proteomes" id="UP000815325"/>
    </source>
</evidence>
<name>A0ABQ7H635_DUNSA</name>
<comment type="caution">
    <text evidence="1">The sequence shown here is derived from an EMBL/GenBank/DDBJ whole genome shotgun (WGS) entry which is preliminary data.</text>
</comment>
<dbReference type="Proteomes" id="UP000815325">
    <property type="component" value="Unassembled WGS sequence"/>
</dbReference>
<protein>
    <submittedName>
        <fullName evidence="1">Uncharacterized protein</fullName>
    </submittedName>
</protein>
<sequence length="117" mass="12626">METVSNLVVDGKMKGLCLETVLHGQNCLEVGCGIGHQHRKFSYSVNNSWLFETLGTVFVTLAQHNKAVVRAHQNSGAFSLWEGLLQGICNLGTAQQGGDMGEPELQCVLSLGRPASR</sequence>
<organism evidence="1 2">
    <name type="scientific">Dunaliella salina</name>
    <name type="common">Green alga</name>
    <name type="synonym">Protococcus salinus</name>
    <dbReference type="NCBI Taxonomy" id="3046"/>
    <lineage>
        <taxon>Eukaryota</taxon>
        <taxon>Viridiplantae</taxon>
        <taxon>Chlorophyta</taxon>
        <taxon>core chlorophytes</taxon>
        <taxon>Chlorophyceae</taxon>
        <taxon>CS clade</taxon>
        <taxon>Chlamydomonadales</taxon>
        <taxon>Dunaliellaceae</taxon>
        <taxon>Dunaliella</taxon>
    </lineage>
</organism>
<proteinExistence type="predicted"/>
<gene>
    <name evidence="1" type="ORF">DUNSADRAFT_7961</name>
</gene>
<dbReference type="EMBL" id="MU069464">
    <property type="protein sequence ID" value="KAF5842308.1"/>
    <property type="molecule type" value="Genomic_DNA"/>
</dbReference>
<accession>A0ABQ7H635</accession>
<reference evidence="1" key="1">
    <citation type="submission" date="2017-08" db="EMBL/GenBank/DDBJ databases">
        <authorList>
            <person name="Polle J.E."/>
            <person name="Barry K."/>
            <person name="Cushman J."/>
            <person name="Schmutz J."/>
            <person name="Tran D."/>
            <person name="Hathwaick L.T."/>
            <person name="Yim W.C."/>
            <person name="Jenkins J."/>
            <person name="Mckie-Krisberg Z.M."/>
            <person name="Prochnik S."/>
            <person name="Lindquist E."/>
            <person name="Dockter R.B."/>
            <person name="Adam C."/>
            <person name="Molina H."/>
            <person name="Bunkerborg J."/>
            <person name="Jin E."/>
            <person name="Buchheim M."/>
            <person name="Magnuson J."/>
        </authorList>
    </citation>
    <scope>NUCLEOTIDE SEQUENCE</scope>
    <source>
        <strain evidence="1">CCAP 19/18</strain>
    </source>
</reference>